<dbReference type="Proteomes" id="UP000009022">
    <property type="component" value="Unassembled WGS sequence"/>
</dbReference>
<sequence length="132" mass="14334">MAGRKSKKTLNRTSQDEKPPSSLCDNQRADNAVFRSKIGDVLITIKAKPGSKENAVTDISSDGIGIQIAAPAREGEANSELIKFLSSILKVKKSSILLDKGSKSRHKTICVNKNADLTEKQVLELLQETLSQ</sequence>
<dbReference type="CTD" id="6752332"/>
<dbReference type="HOGENOM" id="CLU_130694_2_1_1"/>
<dbReference type="InterPro" id="IPR036591">
    <property type="entry name" value="YggU-like_sf"/>
</dbReference>
<dbReference type="Gene3D" id="3.30.1200.10">
    <property type="entry name" value="YggU-like"/>
    <property type="match status" value="1"/>
</dbReference>
<gene>
    <name evidence="3" type="ORF">TRIADDRAFT_54758</name>
</gene>
<accession>B3RSX1</accession>
<evidence type="ECO:0000256" key="2">
    <source>
        <dbReference type="SAM" id="MobiDB-lite"/>
    </source>
</evidence>
<dbReference type="GeneID" id="6752332"/>
<dbReference type="OMA" id="HKTICVN"/>
<dbReference type="EMBL" id="DS985243">
    <property type="protein sequence ID" value="EDV26596.1"/>
    <property type="molecule type" value="Genomic_DNA"/>
</dbReference>
<dbReference type="SMART" id="SM01152">
    <property type="entry name" value="DUF167"/>
    <property type="match status" value="1"/>
</dbReference>
<feature type="compositionally biased region" description="Basic residues" evidence="2">
    <location>
        <begin position="1"/>
        <end position="10"/>
    </location>
</feature>
<evidence type="ECO:0000313" key="3">
    <source>
        <dbReference type="EMBL" id="EDV26596.1"/>
    </source>
</evidence>
<dbReference type="FunCoup" id="B3RSX1">
    <property type="interactions" value="954"/>
</dbReference>
<reference evidence="3 4" key="1">
    <citation type="journal article" date="2008" name="Nature">
        <title>The Trichoplax genome and the nature of placozoans.</title>
        <authorList>
            <person name="Srivastava M."/>
            <person name="Begovic E."/>
            <person name="Chapman J."/>
            <person name="Putnam N.H."/>
            <person name="Hellsten U."/>
            <person name="Kawashima T."/>
            <person name="Kuo A."/>
            <person name="Mitros T."/>
            <person name="Salamov A."/>
            <person name="Carpenter M.L."/>
            <person name="Signorovitch A.Y."/>
            <person name="Moreno M.A."/>
            <person name="Kamm K."/>
            <person name="Grimwood J."/>
            <person name="Schmutz J."/>
            <person name="Shapiro H."/>
            <person name="Grigoriev I.V."/>
            <person name="Buss L.W."/>
            <person name="Schierwater B."/>
            <person name="Dellaporta S.L."/>
            <person name="Rokhsar D.S."/>
        </authorList>
    </citation>
    <scope>NUCLEOTIDE SEQUENCE [LARGE SCALE GENOMIC DNA]</scope>
    <source>
        <strain evidence="3 4">Grell-BS-1999</strain>
    </source>
</reference>
<dbReference type="PANTHER" id="PTHR13420">
    <property type="entry name" value="UPF0235 PROTEIN C15ORF40"/>
    <property type="match status" value="1"/>
</dbReference>
<evidence type="ECO:0000313" key="4">
    <source>
        <dbReference type="Proteomes" id="UP000009022"/>
    </source>
</evidence>
<dbReference type="NCBIfam" id="TIGR00251">
    <property type="entry name" value="DUF167 family protein"/>
    <property type="match status" value="1"/>
</dbReference>
<dbReference type="SUPFAM" id="SSF69786">
    <property type="entry name" value="YggU-like"/>
    <property type="match status" value="1"/>
</dbReference>
<dbReference type="AlphaFoldDB" id="B3RSX1"/>
<comment type="similarity">
    <text evidence="1">Belongs to the UPF0235 family.</text>
</comment>
<dbReference type="GO" id="GO:0005737">
    <property type="term" value="C:cytoplasm"/>
    <property type="evidence" value="ECO:0000318"/>
    <property type="project" value="GO_Central"/>
</dbReference>
<dbReference type="PANTHER" id="PTHR13420:SF7">
    <property type="entry name" value="UPF0235 PROTEIN C15ORF40"/>
    <property type="match status" value="1"/>
</dbReference>
<organism evidence="3 4">
    <name type="scientific">Trichoplax adhaerens</name>
    <name type="common">Trichoplax reptans</name>
    <dbReference type="NCBI Taxonomy" id="10228"/>
    <lineage>
        <taxon>Eukaryota</taxon>
        <taxon>Metazoa</taxon>
        <taxon>Placozoa</taxon>
        <taxon>Uniplacotomia</taxon>
        <taxon>Trichoplacea</taxon>
        <taxon>Trichoplacidae</taxon>
        <taxon>Trichoplax</taxon>
    </lineage>
</organism>
<dbReference type="RefSeq" id="XP_002110592.1">
    <property type="nucleotide sequence ID" value="XM_002110556.1"/>
</dbReference>
<dbReference type="KEGG" id="tad:TRIADDRAFT_54758"/>
<dbReference type="PhylomeDB" id="B3RSX1"/>
<dbReference type="STRING" id="10228.B3RSX1"/>
<dbReference type="eggNOG" id="KOG3276">
    <property type="taxonomic scope" value="Eukaryota"/>
</dbReference>
<dbReference type="HAMAP" id="MF_00634">
    <property type="entry name" value="UPF0235"/>
    <property type="match status" value="1"/>
</dbReference>
<dbReference type="InParanoid" id="B3RSX1"/>
<feature type="region of interest" description="Disordered" evidence="2">
    <location>
        <begin position="1"/>
        <end position="29"/>
    </location>
</feature>
<protein>
    <submittedName>
        <fullName evidence="3">Uncharacterized protein</fullName>
    </submittedName>
</protein>
<name>B3RSX1_TRIAD</name>
<dbReference type="Pfam" id="PF02594">
    <property type="entry name" value="DUF167"/>
    <property type="match status" value="1"/>
</dbReference>
<keyword evidence="4" id="KW-1185">Reference proteome</keyword>
<evidence type="ECO:0000256" key="1">
    <source>
        <dbReference type="ARBA" id="ARBA00010364"/>
    </source>
</evidence>
<dbReference type="InterPro" id="IPR003746">
    <property type="entry name" value="DUF167"/>
</dbReference>
<dbReference type="OrthoDB" id="244097at2759"/>
<proteinExistence type="inferred from homology"/>